<evidence type="ECO:0000313" key="7">
    <source>
        <dbReference type="EMBL" id="MCG2587198.1"/>
    </source>
</evidence>
<evidence type="ECO:0000256" key="3">
    <source>
        <dbReference type="ARBA" id="ARBA00023082"/>
    </source>
</evidence>
<evidence type="ECO:0000256" key="2">
    <source>
        <dbReference type="ARBA" id="ARBA00023015"/>
    </source>
</evidence>
<keyword evidence="4" id="KW-0804">Transcription</keyword>
<dbReference type="InterPro" id="IPR013249">
    <property type="entry name" value="RNA_pol_sigma70_r4_t2"/>
</dbReference>
<comment type="similarity">
    <text evidence="1">Belongs to the sigma-70 factor family. ECF subfamily.</text>
</comment>
<dbReference type="RefSeq" id="WP_237852042.1">
    <property type="nucleotide sequence ID" value="NZ_JAKLWS010000001.1"/>
</dbReference>
<proteinExistence type="inferred from homology"/>
<dbReference type="Gene3D" id="1.10.1740.10">
    <property type="match status" value="1"/>
</dbReference>
<dbReference type="CDD" id="cd06171">
    <property type="entry name" value="Sigma70_r4"/>
    <property type="match status" value="1"/>
</dbReference>
<evidence type="ECO:0000259" key="6">
    <source>
        <dbReference type="Pfam" id="PF08281"/>
    </source>
</evidence>
<dbReference type="InterPro" id="IPR039425">
    <property type="entry name" value="RNA_pol_sigma-70-like"/>
</dbReference>
<dbReference type="InterPro" id="IPR014284">
    <property type="entry name" value="RNA_pol_sigma-70_dom"/>
</dbReference>
<dbReference type="InterPro" id="IPR013325">
    <property type="entry name" value="RNA_pol_sigma_r2"/>
</dbReference>
<accession>A0ABS9K8Q7</accession>
<evidence type="ECO:0000313" key="8">
    <source>
        <dbReference type="Proteomes" id="UP001165366"/>
    </source>
</evidence>
<dbReference type="Gene3D" id="1.10.10.10">
    <property type="entry name" value="Winged helix-like DNA-binding domain superfamily/Winged helix DNA-binding domain"/>
    <property type="match status" value="1"/>
</dbReference>
<protein>
    <submittedName>
        <fullName evidence="7">Sigma-70 family RNA polymerase sigma factor</fullName>
    </submittedName>
</protein>
<dbReference type="InterPro" id="IPR007627">
    <property type="entry name" value="RNA_pol_sigma70_r2"/>
</dbReference>
<dbReference type="Pfam" id="PF04542">
    <property type="entry name" value="Sigma70_r2"/>
    <property type="match status" value="1"/>
</dbReference>
<reference evidence="7" key="2">
    <citation type="submission" date="2024-05" db="EMBL/GenBank/DDBJ databases">
        <title>Rhodohalobacter halophilus gen. nov., sp. nov., a moderately halophilic member of the family Balneolaceae.</title>
        <authorList>
            <person name="Xia J."/>
        </authorList>
    </citation>
    <scope>NUCLEOTIDE SEQUENCE</scope>
    <source>
        <strain evidence="7">WB101</strain>
    </source>
</reference>
<dbReference type="PANTHER" id="PTHR43133:SF62">
    <property type="entry name" value="RNA POLYMERASE SIGMA FACTOR SIGZ"/>
    <property type="match status" value="1"/>
</dbReference>
<dbReference type="PANTHER" id="PTHR43133">
    <property type="entry name" value="RNA POLYMERASE ECF-TYPE SIGMA FACTO"/>
    <property type="match status" value="1"/>
</dbReference>
<dbReference type="InterPro" id="IPR036388">
    <property type="entry name" value="WH-like_DNA-bd_sf"/>
</dbReference>
<gene>
    <name evidence="7" type="ORF">L6773_01380</name>
</gene>
<comment type="caution">
    <text evidence="7">The sequence shown here is derived from an EMBL/GenBank/DDBJ whole genome shotgun (WGS) entry which is preliminary data.</text>
</comment>
<feature type="domain" description="RNA polymerase sigma factor 70 region 4 type 2" evidence="6">
    <location>
        <begin position="141"/>
        <end position="192"/>
    </location>
</feature>
<sequence>MILYWLVTFIAFAKHSDEEEEWMQRIQNGDTTAMKLLYNKYKNLLFGLIVSILKNREEAEDCLQEVFTQTWENADQFDASRGKVYTFLVTMARNKAIDRTRSRAFKDSEKEDHIINDFTLTLEGEFNNPHEEMEFAERAKIVRNALNQLSEKERKVLYVSYFNGMSQSEISDKLEIPLGTVKYRMRQGMIKLRDMLVPDDQK</sequence>
<evidence type="ECO:0000256" key="4">
    <source>
        <dbReference type="ARBA" id="ARBA00023163"/>
    </source>
</evidence>
<dbReference type="SUPFAM" id="SSF88946">
    <property type="entry name" value="Sigma2 domain of RNA polymerase sigma factors"/>
    <property type="match status" value="1"/>
</dbReference>
<name>A0ABS9K8Q7_9BACT</name>
<evidence type="ECO:0000256" key="1">
    <source>
        <dbReference type="ARBA" id="ARBA00010641"/>
    </source>
</evidence>
<feature type="domain" description="RNA polymerase sigma-70 region 2" evidence="5">
    <location>
        <begin position="37"/>
        <end position="104"/>
    </location>
</feature>
<dbReference type="NCBIfam" id="TIGR02937">
    <property type="entry name" value="sigma70-ECF"/>
    <property type="match status" value="1"/>
</dbReference>
<keyword evidence="3" id="KW-0731">Sigma factor</keyword>
<dbReference type="SUPFAM" id="SSF88659">
    <property type="entry name" value="Sigma3 and sigma4 domains of RNA polymerase sigma factors"/>
    <property type="match status" value="1"/>
</dbReference>
<reference evidence="7" key="1">
    <citation type="submission" date="2022-01" db="EMBL/GenBank/DDBJ databases">
        <authorList>
            <person name="Wang Y."/>
        </authorList>
    </citation>
    <scope>NUCLEOTIDE SEQUENCE</scope>
    <source>
        <strain evidence="7">WB101</strain>
    </source>
</reference>
<keyword evidence="2" id="KW-0805">Transcription regulation</keyword>
<organism evidence="7 8">
    <name type="scientific">Rhodohalobacter sulfatireducens</name>
    <dbReference type="NCBI Taxonomy" id="2911366"/>
    <lineage>
        <taxon>Bacteria</taxon>
        <taxon>Pseudomonadati</taxon>
        <taxon>Balneolota</taxon>
        <taxon>Balneolia</taxon>
        <taxon>Balneolales</taxon>
        <taxon>Balneolaceae</taxon>
        <taxon>Rhodohalobacter</taxon>
    </lineage>
</organism>
<dbReference type="Proteomes" id="UP001165366">
    <property type="component" value="Unassembled WGS sequence"/>
</dbReference>
<evidence type="ECO:0000259" key="5">
    <source>
        <dbReference type="Pfam" id="PF04542"/>
    </source>
</evidence>
<keyword evidence="8" id="KW-1185">Reference proteome</keyword>
<dbReference type="InterPro" id="IPR013324">
    <property type="entry name" value="RNA_pol_sigma_r3/r4-like"/>
</dbReference>
<dbReference type="EMBL" id="JAKLWS010000001">
    <property type="protein sequence ID" value="MCG2587198.1"/>
    <property type="molecule type" value="Genomic_DNA"/>
</dbReference>
<dbReference type="Pfam" id="PF08281">
    <property type="entry name" value="Sigma70_r4_2"/>
    <property type="match status" value="1"/>
</dbReference>